<feature type="domain" description="ABC transmembrane type-1" evidence="8">
    <location>
        <begin position="97"/>
        <end position="286"/>
    </location>
</feature>
<evidence type="ECO:0000256" key="7">
    <source>
        <dbReference type="RuleBase" id="RU363032"/>
    </source>
</evidence>
<dbReference type="PANTHER" id="PTHR43386:SF1">
    <property type="entry name" value="D,D-DIPEPTIDE TRANSPORT SYSTEM PERMEASE PROTEIN DDPC-RELATED"/>
    <property type="match status" value="1"/>
</dbReference>
<dbReference type="SUPFAM" id="SSF161098">
    <property type="entry name" value="MetI-like"/>
    <property type="match status" value="1"/>
</dbReference>
<dbReference type="CDD" id="cd06261">
    <property type="entry name" value="TM_PBP2"/>
    <property type="match status" value="1"/>
</dbReference>
<keyword evidence="3" id="KW-1003">Cell membrane</keyword>
<comment type="caution">
    <text evidence="9">The sequence shown here is derived from an EMBL/GenBank/DDBJ whole genome shotgun (WGS) entry which is preliminary data.</text>
</comment>
<dbReference type="Proteomes" id="UP000614200">
    <property type="component" value="Unassembled WGS sequence"/>
</dbReference>
<keyword evidence="5 7" id="KW-1133">Transmembrane helix</keyword>
<evidence type="ECO:0000256" key="3">
    <source>
        <dbReference type="ARBA" id="ARBA00022475"/>
    </source>
</evidence>
<evidence type="ECO:0000256" key="4">
    <source>
        <dbReference type="ARBA" id="ARBA00022692"/>
    </source>
</evidence>
<sequence>MDNHRSKHKSIRTEKETSRQHRNELWYRFKKNKGAMLGLFIIVFLVLVALSADFLLDYKTDVIGQNLKERLQSPSLTHLFGTDELGRDLFFRVIYGARFSISIGVISVSIGLITGTFFGAIAGYFGGYIEEVIMRITDIMSAIPSILLAIAIVTALGASTLNLMIAVGVASIPEFVRITRASVLMVRNQEFIEAARALGVKEWKIIISHVLPNALAPIIVQTTLTTGSSIISASGLSFLGLGVPAPAPEWGSLLSAGRKFIRGYAYLTLFPGMAIMFTVLAFNLMGDGLRDVLDPKLKQ</sequence>
<accession>A0ABR9ZNS6</accession>
<dbReference type="PROSITE" id="PS50928">
    <property type="entry name" value="ABC_TM1"/>
    <property type="match status" value="1"/>
</dbReference>
<feature type="transmembrane region" description="Helical" evidence="7">
    <location>
        <begin position="35"/>
        <end position="56"/>
    </location>
</feature>
<name>A0ABR9ZNS6_9FIRM</name>
<dbReference type="Pfam" id="PF12911">
    <property type="entry name" value="OppC_N"/>
    <property type="match status" value="1"/>
</dbReference>
<evidence type="ECO:0000313" key="10">
    <source>
        <dbReference type="Proteomes" id="UP000614200"/>
    </source>
</evidence>
<organism evidence="9 10">
    <name type="scientific">Fusibacter ferrireducens</name>
    <dbReference type="NCBI Taxonomy" id="2785058"/>
    <lineage>
        <taxon>Bacteria</taxon>
        <taxon>Bacillati</taxon>
        <taxon>Bacillota</taxon>
        <taxon>Clostridia</taxon>
        <taxon>Eubacteriales</taxon>
        <taxon>Eubacteriales Family XII. Incertae Sedis</taxon>
        <taxon>Fusibacter</taxon>
    </lineage>
</organism>
<dbReference type="InterPro" id="IPR000515">
    <property type="entry name" value="MetI-like"/>
</dbReference>
<evidence type="ECO:0000256" key="6">
    <source>
        <dbReference type="ARBA" id="ARBA00023136"/>
    </source>
</evidence>
<evidence type="ECO:0000313" key="9">
    <source>
        <dbReference type="EMBL" id="MBF4692123.1"/>
    </source>
</evidence>
<keyword evidence="10" id="KW-1185">Reference proteome</keyword>
<feature type="transmembrane region" description="Helical" evidence="7">
    <location>
        <begin position="146"/>
        <end position="172"/>
    </location>
</feature>
<dbReference type="PANTHER" id="PTHR43386">
    <property type="entry name" value="OLIGOPEPTIDE TRANSPORT SYSTEM PERMEASE PROTEIN APPC"/>
    <property type="match status" value="1"/>
</dbReference>
<keyword evidence="6 7" id="KW-0472">Membrane</keyword>
<dbReference type="InterPro" id="IPR025966">
    <property type="entry name" value="OppC_N"/>
</dbReference>
<dbReference type="InterPro" id="IPR050366">
    <property type="entry name" value="BP-dependent_transpt_permease"/>
</dbReference>
<dbReference type="EMBL" id="JADKNH010000002">
    <property type="protein sequence ID" value="MBF4692123.1"/>
    <property type="molecule type" value="Genomic_DNA"/>
</dbReference>
<gene>
    <name evidence="9" type="ORF">ISU02_03290</name>
</gene>
<dbReference type="Gene3D" id="1.10.3720.10">
    <property type="entry name" value="MetI-like"/>
    <property type="match status" value="1"/>
</dbReference>
<feature type="transmembrane region" description="Helical" evidence="7">
    <location>
        <begin position="218"/>
        <end position="243"/>
    </location>
</feature>
<evidence type="ECO:0000256" key="1">
    <source>
        <dbReference type="ARBA" id="ARBA00004651"/>
    </source>
</evidence>
<evidence type="ECO:0000256" key="5">
    <source>
        <dbReference type="ARBA" id="ARBA00022989"/>
    </source>
</evidence>
<comment type="subcellular location">
    <subcellularLocation>
        <location evidence="1 7">Cell membrane</location>
        <topology evidence="1 7">Multi-pass membrane protein</topology>
    </subcellularLocation>
</comment>
<comment type="similarity">
    <text evidence="7">Belongs to the binding-protein-dependent transport system permease family.</text>
</comment>
<dbReference type="RefSeq" id="WP_194700367.1">
    <property type="nucleotide sequence ID" value="NZ_JADKNH010000002.1"/>
</dbReference>
<evidence type="ECO:0000259" key="8">
    <source>
        <dbReference type="PROSITE" id="PS50928"/>
    </source>
</evidence>
<proteinExistence type="inferred from homology"/>
<feature type="transmembrane region" description="Helical" evidence="7">
    <location>
        <begin position="99"/>
        <end position="125"/>
    </location>
</feature>
<dbReference type="Pfam" id="PF00528">
    <property type="entry name" value="BPD_transp_1"/>
    <property type="match status" value="1"/>
</dbReference>
<feature type="transmembrane region" description="Helical" evidence="7">
    <location>
        <begin position="264"/>
        <end position="285"/>
    </location>
</feature>
<reference evidence="9 10" key="1">
    <citation type="submission" date="2020-11" db="EMBL/GenBank/DDBJ databases">
        <title>Fusibacter basophilias sp. nov.</title>
        <authorList>
            <person name="Qiu D."/>
        </authorList>
    </citation>
    <scope>NUCLEOTIDE SEQUENCE [LARGE SCALE GENOMIC DNA]</scope>
    <source>
        <strain evidence="9 10">Q10-2</strain>
    </source>
</reference>
<evidence type="ECO:0000256" key="2">
    <source>
        <dbReference type="ARBA" id="ARBA00022448"/>
    </source>
</evidence>
<protein>
    <submittedName>
        <fullName evidence="9">ABC transporter permease</fullName>
    </submittedName>
</protein>
<keyword evidence="4 7" id="KW-0812">Transmembrane</keyword>
<dbReference type="InterPro" id="IPR035906">
    <property type="entry name" value="MetI-like_sf"/>
</dbReference>
<keyword evidence="2 7" id="KW-0813">Transport</keyword>